<evidence type="ECO:0000313" key="1">
    <source>
        <dbReference type="EMBL" id="OTG25802.1"/>
    </source>
</evidence>
<dbReference type="AlphaFoldDB" id="A0A251USR0"/>
<dbReference type="EMBL" id="CM007894">
    <property type="protein sequence ID" value="OTG25802.1"/>
    <property type="molecule type" value="Genomic_DNA"/>
</dbReference>
<evidence type="ECO:0000313" key="2">
    <source>
        <dbReference type="Proteomes" id="UP000215914"/>
    </source>
</evidence>
<reference evidence="2" key="1">
    <citation type="journal article" date="2017" name="Nature">
        <title>The sunflower genome provides insights into oil metabolism, flowering and Asterid evolution.</title>
        <authorList>
            <person name="Badouin H."/>
            <person name="Gouzy J."/>
            <person name="Grassa C.J."/>
            <person name="Murat F."/>
            <person name="Staton S.E."/>
            <person name="Cottret L."/>
            <person name="Lelandais-Briere C."/>
            <person name="Owens G.L."/>
            <person name="Carrere S."/>
            <person name="Mayjonade B."/>
            <person name="Legrand L."/>
            <person name="Gill N."/>
            <person name="Kane N.C."/>
            <person name="Bowers J.E."/>
            <person name="Hubner S."/>
            <person name="Bellec A."/>
            <person name="Berard A."/>
            <person name="Berges H."/>
            <person name="Blanchet N."/>
            <person name="Boniface M.C."/>
            <person name="Brunel D."/>
            <person name="Catrice O."/>
            <person name="Chaidir N."/>
            <person name="Claudel C."/>
            <person name="Donnadieu C."/>
            <person name="Faraut T."/>
            <person name="Fievet G."/>
            <person name="Helmstetter N."/>
            <person name="King M."/>
            <person name="Knapp S.J."/>
            <person name="Lai Z."/>
            <person name="Le Paslier M.C."/>
            <person name="Lippi Y."/>
            <person name="Lorenzon L."/>
            <person name="Mandel J.R."/>
            <person name="Marage G."/>
            <person name="Marchand G."/>
            <person name="Marquand E."/>
            <person name="Bret-Mestries E."/>
            <person name="Morien E."/>
            <person name="Nambeesan S."/>
            <person name="Nguyen T."/>
            <person name="Pegot-Espagnet P."/>
            <person name="Pouilly N."/>
            <person name="Raftis F."/>
            <person name="Sallet E."/>
            <person name="Schiex T."/>
            <person name="Thomas J."/>
            <person name="Vandecasteele C."/>
            <person name="Vares D."/>
            <person name="Vear F."/>
            <person name="Vautrin S."/>
            <person name="Crespi M."/>
            <person name="Mangin B."/>
            <person name="Burke J.M."/>
            <person name="Salse J."/>
            <person name="Munos S."/>
            <person name="Vincourt P."/>
            <person name="Rieseberg L.H."/>
            <person name="Langlade N.B."/>
        </authorList>
    </citation>
    <scope>NUCLEOTIDE SEQUENCE [LARGE SCALE GENOMIC DNA]</scope>
    <source>
        <strain evidence="2">cv. SF193</strain>
    </source>
</reference>
<keyword evidence="2" id="KW-1185">Reference proteome</keyword>
<sequence>MRCGPQRQTNLSLSPLSLSLSLITWTISPQEFIFLYNYYYCLLVVHFKARHLKSSFYRNRSRISAAGN</sequence>
<proteinExistence type="predicted"/>
<organism evidence="1 2">
    <name type="scientific">Helianthus annuus</name>
    <name type="common">Common sunflower</name>
    <dbReference type="NCBI Taxonomy" id="4232"/>
    <lineage>
        <taxon>Eukaryota</taxon>
        <taxon>Viridiplantae</taxon>
        <taxon>Streptophyta</taxon>
        <taxon>Embryophyta</taxon>
        <taxon>Tracheophyta</taxon>
        <taxon>Spermatophyta</taxon>
        <taxon>Magnoliopsida</taxon>
        <taxon>eudicotyledons</taxon>
        <taxon>Gunneridae</taxon>
        <taxon>Pentapetalae</taxon>
        <taxon>asterids</taxon>
        <taxon>campanulids</taxon>
        <taxon>Asterales</taxon>
        <taxon>Asteraceae</taxon>
        <taxon>Asteroideae</taxon>
        <taxon>Heliantheae alliance</taxon>
        <taxon>Heliantheae</taxon>
        <taxon>Helianthus</taxon>
    </lineage>
</organism>
<accession>A0A251USR0</accession>
<protein>
    <submittedName>
        <fullName evidence="1">Uncharacterized protein</fullName>
    </submittedName>
</protein>
<gene>
    <name evidence="1" type="ORF">HannXRQ_Chr05g0151541</name>
</gene>
<name>A0A251USR0_HELAN</name>
<dbReference type="InParanoid" id="A0A251USR0"/>
<dbReference type="Proteomes" id="UP000215914">
    <property type="component" value="Chromosome 5"/>
</dbReference>